<accession>A0AAW2RKE8</accession>
<dbReference type="SUPFAM" id="SSF52540">
    <property type="entry name" value="P-loop containing nucleoside triphosphate hydrolases"/>
    <property type="match status" value="1"/>
</dbReference>
<dbReference type="EMBL" id="JACGWK010000001">
    <property type="protein sequence ID" value="KAL0379953.1"/>
    <property type="molecule type" value="Genomic_DNA"/>
</dbReference>
<protein>
    <submittedName>
        <fullName evidence="3">GTP-binding protein BRASSINAZOLE INSENSITIVE PALE GREEN 2, chloroplastic</fullName>
    </submittedName>
</protein>
<organism evidence="3">
    <name type="scientific">Sesamum angustifolium</name>
    <dbReference type="NCBI Taxonomy" id="2727405"/>
    <lineage>
        <taxon>Eukaryota</taxon>
        <taxon>Viridiplantae</taxon>
        <taxon>Streptophyta</taxon>
        <taxon>Embryophyta</taxon>
        <taxon>Tracheophyta</taxon>
        <taxon>Spermatophyta</taxon>
        <taxon>Magnoliopsida</taxon>
        <taxon>eudicotyledons</taxon>
        <taxon>Gunneridae</taxon>
        <taxon>Pentapetalae</taxon>
        <taxon>asterids</taxon>
        <taxon>lamiids</taxon>
        <taxon>Lamiales</taxon>
        <taxon>Pedaliaceae</taxon>
        <taxon>Sesamum</taxon>
    </lineage>
</organism>
<dbReference type="InterPro" id="IPR048422">
    <property type="entry name" value="NOA1/YqeH-like_C"/>
</dbReference>
<dbReference type="AlphaFoldDB" id="A0AAW2RKE8"/>
<dbReference type="GO" id="GO:1901259">
    <property type="term" value="P:chloroplast rRNA processing"/>
    <property type="evidence" value="ECO:0007669"/>
    <property type="project" value="TreeGrafter"/>
</dbReference>
<dbReference type="GO" id="GO:0005739">
    <property type="term" value="C:mitochondrion"/>
    <property type="evidence" value="ECO:0007669"/>
    <property type="project" value="TreeGrafter"/>
</dbReference>
<gene>
    <name evidence="3" type="ORF">Sangu_0059600</name>
</gene>
<feature type="region of interest" description="Disordered" evidence="1">
    <location>
        <begin position="294"/>
        <end position="314"/>
    </location>
</feature>
<name>A0AAW2RKE8_9LAMI</name>
<comment type="caution">
    <text evidence="3">The sequence shown here is derived from an EMBL/GenBank/DDBJ whole genome shotgun (WGS) entry which is preliminary data.</text>
</comment>
<dbReference type="GO" id="GO:0009570">
    <property type="term" value="C:chloroplast stroma"/>
    <property type="evidence" value="ECO:0007669"/>
    <property type="project" value="TreeGrafter"/>
</dbReference>
<evidence type="ECO:0000259" key="2">
    <source>
        <dbReference type="Pfam" id="PF21516"/>
    </source>
</evidence>
<dbReference type="PANTHER" id="PTHR46434:SF3">
    <property type="entry name" value="GTP-BINDING PROTEIN BRASSINAZOLE INSENSITIVE PALE GREEN 2, CHLOROPLASTIC"/>
    <property type="match status" value="1"/>
</dbReference>
<evidence type="ECO:0000256" key="1">
    <source>
        <dbReference type="SAM" id="MobiDB-lite"/>
    </source>
</evidence>
<dbReference type="Pfam" id="PF21516">
    <property type="entry name" value="YqeH-like_C"/>
    <property type="match status" value="1"/>
</dbReference>
<dbReference type="PANTHER" id="PTHR46434">
    <property type="entry name" value="GENETIC INTERACTOR OF PROHIBITINS 3, MITOCHONDRIAL"/>
    <property type="match status" value="1"/>
</dbReference>
<dbReference type="InterPro" id="IPR027417">
    <property type="entry name" value="P-loop_NTPase"/>
</dbReference>
<dbReference type="InterPro" id="IPR050896">
    <property type="entry name" value="Mito_lipid_metab_GTPase"/>
</dbReference>
<dbReference type="Gene3D" id="3.40.50.300">
    <property type="entry name" value="P-loop containing nucleotide triphosphate hydrolases"/>
    <property type="match status" value="1"/>
</dbReference>
<proteinExistence type="predicted"/>
<reference evidence="3" key="2">
    <citation type="journal article" date="2024" name="Plant">
        <title>Genomic evolution and insights into agronomic trait innovations of Sesamum species.</title>
        <authorList>
            <person name="Miao H."/>
            <person name="Wang L."/>
            <person name="Qu L."/>
            <person name="Liu H."/>
            <person name="Sun Y."/>
            <person name="Le M."/>
            <person name="Wang Q."/>
            <person name="Wei S."/>
            <person name="Zheng Y."/>
            <person name="Lin W."/>
            <person name="Duan Y."/>
            <person name="Cao H."/>
            <person name="Xiong S."/>
            <person name="Wang X."/>
            <person name="Wei L."/>
            <person name="Li C."/>
            <person name="Ma Q."/>
            <person name="Ju M."/>
            <person name="Zhao R."/>
            <person name="Li G."/>
            <person name="Mu C."/>
            <person name="Tian Q."/>
            <person name="Mei H."/>
            <person name="Zhang T."/>
            <person name="Gao T."/>
            <person name="Zhang H."/>
        </authorList>
    </citation>
    <scope>NUCLEOTIDE SEQUENCE</scope>
    <source>
        <strain evidence="3">G01</strain>
    </source>
</reference>
<evidence type="ECO:0000313" key="3">
    <source>
        <dbReference type="EMBL" id="KAL0379953.1"/>
    </source>
</evidence>
<dbReference type="GO" id="GO:0009742">
    <property type="term" value="P:brassinosteroid mediated signaling pathway"/>
    <property type="evidence" value="ECO:0007669"/>
    <property type="project" value="TreeGrafter"/>
</dbReference>
<sequence length="314" mass="33687">MKPTGNADSTVVVMVVDCVDFDGSFPKRAAKSLFKALAEGKDGSKLSKKLPKLVLVATKVDLLPSQISPARLDRWVRHRAKANGAPKLSGVYMVSARKDLGVRNLLAFLKDLAGPRGNVWVIGAQNAGKSTLINAFSKKKGAGQAIHVGGLVRLDLDQSSVDTIYVTVWASASVSLHLGKTENADEIKSKHAGIRLQPPVGTGRVSELGEWVKRDVKASGTSWDLNSIDVAVAGLGWFSLGLKGEANLTLWTYDGIQITLREPLVLDRAPFLERPGFWLPKAISDAIGNQSKLEVQSRRKGGDESADVLSEVAT</sequence>
<reference evidence="3" key="1">
    <citation type="submission" date="2020-06" db="EMBL/GenBank/DDBJ databases">
        <authorList>
            <person name="Li T."/>
            <person name="Hu X."/>
            <person name="Zhang T."/>
            <person name="Song X."/>
            <person name="Zhang H."/>
            <person name="Dai N."/>
            <person name="Sheng W."/>
            <person name="Hou X."/>
            <person name="Wei L."/>
        </authorList>
    </citation>
    <scope>NUCLEOTIDE SEQUENCE</scope>
    <source>
        <strain evidence="3">G01</strain>
        <tissue evidence="3">Leaf</tissue>
    </source>
</reference>
<feature type="domain" description="NOA1/YqeH-like C-terminal" evidence="2">
    <location>
        <begin position="166"/>
        <end position="263"/>
    </location>
</feature>